<feature type="region of interest" description="Disordered" evidence="1">
    <location>
        <begin position="27"/>
        <end position="46"/>
    </location>
</feature>
<dbReference type="VEuPathDB" id="AmoebaDB:ACA1_272080"/>
<dbReference type="RefSeq" id="XP_004353747.1">
    <property type="nucleotide sequence ID" value="XM_004353695.1"/>
</dbReference>
<protein>
    <recommendedName>
        <fullName evidence="4">SAP domain-containing protein</fullName>
    </recommendedName>
</protein>
<name>L8HFC8_ACACF</name>
<dbReference type="GeneID" id="14925231"/>
<evidence type="ECO:0008006" key="4">
    <source>
        <dbReference type="Google" id="ProtNLM"/>
    </source>
</evidence>
<gene>
    <name evidence="2" type="ORF">ACA1_272080</name>
</gene>
<feature type="compositionally biased region" description="Polar residues" evidence="1">
    <location>
        <begin position="325"/>
        <end position="334"/>
    </location>
</feature>
<keyword evidence="3" id="KW-1185">Reference proteome</keyword>
<accession>L8HFC8</accession>
<sequence length="345" mass="38766">MPRVAAKAQKKKPVCDTKPALEEGVSFDDVHTWRTPPQGLPVSGRKAELVQRVIDHLDSDSDSGSPKEDDSENEEDEEGDERGKEEQKKKARIKQPANAKRSSKKQQESEDEASDTDGTVEASGDDDEEDEESDGEESEEEEEEADQESSEEEYDFEPYKVNPGFQKLLMRIGGVCESVADPLPMRLIDQFEQQLRTNLGKHVRLPNDLRQLYRFCNGLQNEEDNFTVCPLVDVGDGRGGPMTHADIFGPGHCGWLDMAEDPAWIPFATGSMEEEHEIFMVNANLDSESYGHVMLLIRDCFDDGERVEARSIYSMMSKRWRNHAFSSDSPEAGQQQGGYGRKAAR</sequence>
<dbReference type="Proteomes" id="UP000011083">
    <property type="component" value="Unassembled WGS sequence"/>
</dbReference>
<feature type="compositionally biased region" description="Acidic residues" evidence="1">
    <location>
        <begin position="123"/>
        <end position="156"/>
    </location>
</feature>
<dbReference type="AlphaFoldDB" id="L8HFC8"/>
<feature type="compositionally biased region" description="Acidic residues" evidence="1">
    <location>
        <begin position="69"/>
        <end position="80"/>
    </location>
</feature>
<proteinExistence type="predicted"/>
<feature type="region of interest" description="Disordered" evidence="1">
    <location>
        <begin position="52"/>
        <end position="158"/>
    </location>
</feature>
<dbReference type="OrthoDB" id="445357at2759"/>
<evidence type="ECO:0000313" key="2">
    <source>
        <dbReference type="EMBL" id="ELR24219.1"/>
    </source>
</evidence>
<feature type="compositionally biased region" description="Gly residues" evidence="1">
    <location>
        <begin position="335"/>
        <end position="345"/>
    </location>
</feature>
<dbReference type="KEGG" id="acan:ACA1_272080"/>
<feature type="region of interest" description="Disordered" evidence="1">
    <location>
        <begin position="325"/>
        <end position="345"/>
    </location>
</feature>
<evidence type="ECO:0000256" key="1">
    <source>
        <dbReference type="SAM" id="MobiDB-lite"/>
    </source>
</evidence>
<organism evidence="2 3">
    <name type="scientific">Acanthamoeba castellanii (strain ATCC 30010 / Neff)</name>
    <dbReference type="NCBI Taxonomy" id="1257118"/>
    <lineage>
        <taxon>Eukaryota</taxon>
        <taxon>Amoebozoa</taxon>
        <taxon>Discosea</taxon>
        <taxon>Longamoebia</taxon>
        <taxon>Centramoebida</taxon>
        <taxon>Acanthamoebidae</taxon>
        <taxon>Acanthamoeba</taxon>
    </lineage>
</organism>
<evidence type="ECO:0000313" key="3">
    <source>
        <dbReference type="Proteomes" id="UP000011083"/>
    </source>
</evidence>
<dbReference type="EMBL" id="KB007835">
    <property type="protein sequence ID" value="ELR24219.1"/>
    <property type="molecule type" value="Genomic_DNA"/>
</dbReference>
<reference evidence="2 3" key="1">
    <citation type="journal article" date="2013" name="Genome Biol.">
        <title>Genome of Acanthamoeba castellanii highlights extensive lateral gene transfer and early evolution of tyrosine kinase signaling.</title>
        <authorList>
            <person name="Clarke M."/>
            <person name="Lohan A.J."/>
            <person name="Liu B."/>
            <person name="Lagkouvardos I."/>
            <person name="Roy S."/>
            <person name="Zafar N."/>
            <person name="Bertelli C."/>
            <person name="Schilde C."/>
            <person name="Kianianmomeni A."/>
            <person name="Burglin T.R."/>
            <person name="Frech C."/>
            <person name="Turcotte B."/>
            <person name="Kopec K.O."/>
            <person name="Synnott J.M."/>
            <person name="Choo C."/>
            <person name="Paponov I."/>
            <person name="Finkler A."/>
            <person name="Soon Heng Tan C."/>
            <person name="Hutchins A.P."/>
            <person name="Weinmeier T."/>
            <person name="Rattei T."/>
            <person name="Chu J.S."/>
            <person name="Gimenez G."/>
            <person name="Irimia M."/>
            <person name="Rigden D.J."/>
            <person name="Fitzpatrick D.A."/>
            <person name="Lorenzo-Morales J."/>
            <person name="Bateman A."/>
            <person name="Chiu C.H."/>
            <person name="Tang P."/>
            <person name="Hegemann P."/>
            <person name="Fromm H."/>
            <person name="Raoult D."/>
            <person name="Greub G."/>
            <person name="Miranda-Saavedra D."/>
            <person name="Chen N."/>
            <person name="Nash P."/>
            <person name="Ginger M.L."/>
            <person name="Horn M."/>
            <person name="Schaap P."/>
            <person name="Caler L."/>
            <person name="Loftus B."/>
        </authorList>
    </citation>
    <scope>NUCLEOTIDE SEQUENCE [LARGE SCALE GENOMIC DNA]</scope>
    <source>
        <strain evidence="2 3">Neff</strain>
    </source>
</reference>